<evidence type="ECO:0000256" key="8">
    <source>
        <dbReference type="ARBA" id="ARBA00023136"/>
    </source>
</evidence>
<dbReference type="Pfam" id="PF05493">
    <property type="entry name" value="ATP_synt_H"/>
    <property type="match status" value="1"/>
</dbReference>
<dbReference type="GO" id="GO:0033179">
    <property type="term" value="C:proton-transporting V-type ATPase, V0 domain"/>
    <property type="evidence" value="ECO:0007669"/>
    <property type="project" value="InterPro"/>
</dbReference>
<dbReference type="FunCoup" id="A0A6P6YLM7">
    <property type="interactions" value="260"/>
</dbReference>
<dbReference type="KEGG" id="dpte:113799628"/>
<keyword evidence="9" id="KW-1185">Reference proteome</keyword>
<comment type="similarity">
    <text evidence="2">Belongs to the V-ATPase e1/e2 subunit family.</text>
</comment>
<evidence type="ECO:0000313" key="10">
    <source>
        <dbReference type="RefSeq" id="XP_027206095.1"/>
    </source>
</evidence>
<dbReference type="OrthoDB" id="1508846at2759"/>
<dbReference type="GO" id="GO:0046961">
    <property type="term" value="F:proton-transporting ATPase activity, rotational mechanism"/>
    <property type="evidence" value="ECO:0007669"/>
    <property type="project" value="InterPro"/>
</dbReference>
<evidence type="ECO:0000256" key="3">
    <source>
        <dbReference type="ARBA" id="ARBA00022448"/>
    </source>
</evidence>
<comment type="subcellular location">
    <subcellularLocation>
        <location evidence="1">Endomembrane system</location>
        <topology evidence="1">Multi-pass membrane protein</topology>
    </subcellularLocation>
</comment>
<keyword evidence="5" id="KW-0375">Hydrogen ion transport</keyword>
<keyword evidence="7" id="KW-0406">Ion transport</keyword>
<dbReference type="GO" id="GO:0012505">
    <property type="term" value="C:endomembrane system"/>
    <property type="evidence" value="ECO:0007669"/>
    <property type="project" value="UniProtKB-SubCell"/>
</dbReference>
<evidence type="ECO:0000256" key="1">
    <source>
        <dbReference type="ARBA" id="ARBA00004127"/>
    </source>
</evidence>
<organism evidence="9 10">
    <name type="scientific">Dermatophagoides pteronyssinus</name>
    <name type="common">European house dust mite</name>
    <dbReference type="NCBI Taxonomy" id="6956"/>
    <lineage>
        <taxon>Eukaryota</taxon>
        <taxon>Metazoa</taxon>
        <taxon>Ecdysozoa</taxon>
        <taxon>Arthropoda</taxon>
        <taxon>Chelicerata</taxon>
        <taxon>Arachnida</taxon>
        <taxon>Acari</taxon>
        <taxon>Acariformes</taxon>
        <taxon>Sarcoptiformes</taxon>
        <taxon>Astigmata</taxon>
        <taxon>Psoroptidia</taxon>
        <taxon>Analgoidea</taxon>
        <taxon>Pyroglyphidae</taxon>
        <taxon>Dermatophagoidinae</taxon>
        <taxon>Dermatophagoides</taxon>
    </lineage>
</organism>
<keyword evidence="8" id="KW-0472">Membrane</keyword>
<dbReference type="PANTHER" id="PTHR12263">
    <property type="entry name" value="VACUOLAR ATP SYNTHASE SUBUNIT H"/>
    <property type="match status" value="1"/>
</dbReference>
<gene>
    <name evidence="10" type="primary">LOC113799628</name>
</gene>
<keyword evidence="4" id="KW-0812">Transmembrane</keyword>
<dbReference type="Proteomes" id="UP000515146">
    <property type="component" value="Unplaced"/>
</dbReference>
<accession>A0A6P6YLM7</accession>
<evidence type="ECO:0000256" key="7">
    <source>
        <dbReference type="ARBA" id="ARBA00023065"/>
    </source>
</evidence>
<dbReference type="PANTHER" id="PTHR12263:SF0">
    <property type="entry name" value="V-TYPE PROTON ATPASE SUBUNIT"/>
    <property type="match status" value="1"/>
</dbReference>
<sequence length="78" mass="8721">MNGFIVPAAISGFWFIIGFIIPLFIPRGPNKGITVTCLMITAVCCWVLWITTYIAQLNPLFGPQIKSTTLILMKNWGF</sequence>
<name>A0A6P6YLM7_DERPT</name>
<protein>
    <submittedName>
        <fullName evidence="10">V-type proton ATPase subunit e 1-like</fullName>
    </submittedName>
</protein>
<reference evidence="10" key="1">
    <citation type="submission" date="2025-08" db="UniProtKB">
        <authorList>
            <consortium name="RefSeq"/>
        </authorList>
    </citation>
    <scope>IDENTIFICATION</scope>
    <source>
        <strain evidence="10">Airmid</strain>
    </source>
</reference>
<evidence type="ECO:0000256" key="2">
    <source>
        <dbReference type="ARBA" id="ARBA00008328"/>
    </source>
</evidence>
<dbReference type="InterPro" id="IPR008389">
    <property type="entry name" value="ATPase_V0-cplx_e1/e2_su"/>
</dbReference>
<dbReference type="AlphaFoldDB" id="A0A6P6YLM7"/>
<evidence type="ECO:0000256" key="6">
    <source>
        <dbReference type="ARBA" id="ARBA00022989"/>
    </source>
</evidence>
<dbReference type="OMA" id="SWNMPIK"/>
<keyword evidence="6" id="KW-1133">Transmembrane helix</keyword>
<dbReference type="GeneID" id="113799628"/>
<evidence type="ECO:0000313" key="9">
    <source>
        <dbReference type="Proteomes" id="UP000515146"/>
    </source>
</evidence>
<dbReference type="RefSeq" id="XP_027206095.1">
    <property type="nucleotide sequence ID" value="XM_027350294.1"/>
</dbReference>
<evidence type="ECO:0000256" key="5">
    <source>
        <dbReference type="ARBA" id="ARBA00022781"/>
    </source>
</evidence>
<evidence type="ECO:0000256" key="4">
    <source>
        <dbReference type="ARBA" id="ARBA00022692"/>
    </source>
</evidence>
<proteinExistence type="inferred from homology"/>
<keyword evidence="3" id="KW-0813">Transport</keyword>
<dbReference type="InParanoid" id="A0A6P6YLM7"/>